<feature type="compositionally biased region" description="Low complexity" evidence="1">
    <location>
        <begin position="85"/>
        <end position="111"/>
    </location>
</feature>
<feature type="region of interest" description="Disordered" evidence="1">
    <location>
        <begin position="20"/>
        <end position="214"/>
    </location>
</feature>
<keyword evidence="3" id="KW-1185">Reference proteome</keyword>
<feature type="compositionally biased region" description="Basic and acidic residues" evidence="1">
    <location>
        <begin position="63"/>
        <end position="73"/>
    </location>
</feature>
<evidence type="ECO:0000256" key="1">
    <source>
        <dbReference type="SAM" id="MobiDB-lite"/>
    </source>
</evidence>
<dbReference type="AlphaFoldDB" id="A0A409W2N1"/>
<dbReference type="InParanoid" id="A0A409W2N1"/>
<sequence>MTDLTVLISPIPLYPLTAAATGNGTGKRWSRGAQTALSKPIMVTLERDVDEPGGNSGGSGNGRENESEGRREQGTPPRGRRASRSDITSSSSSPSASSSASSSSTPLSSSAHNPRSPPRLTNPPSHLAQDPDFINPPRKNRPRAGPPRVVDKHLLSPPVNTWKSRPAPSRVANYTTRQAGPSREDVANSPIIKTRHRPTRSQSAPPDRRSFMQTPDQQAQYVTMQDPSQTYVLQNAPPMMPIRKTKQTEVDEKLQLPFGDANWKAVGAGAIDSFQPRTQRLVGEPEPMSHPPQLLPQQLMSPSVDSLGLNLGLGLDDDDDTPLALTRLQKQFARRSFGGIDANAAGRPGDGPAGIRPVHVERYAGKGEEVQTAPINGGFRTNPLPRTSMRGGELLKPPPPLFRPTTFWRNHPRSGVASASYSPSSHLIRRATYLAAGLNFDAPVHDLSALCVESRVGSIVVKSDGEGAGLI</sequence>
<feature type="region of interest" description="Disordered" evidence="1">
    <location>
        <begin position="372"/>
        <end position="396"/>
    </location>
</feature>
<dbReference type="EMBL" id="NHTK01005856">
    <property type="protein sequence ID" value="PPQ72708.1"/>
    <property type="molecule type" value="Genomic_DNA"/>
</dbReference>
<protein>
    <submittedName>
        <fullName evidence="2">Uncharacterized protein</fullName>
    </submittedName>
</protein>
<dbReference type="OrthoDB" id="3269515at2759"/>
<accession>A0A409W2N1</accession>
<evidence type="ECO:0000313" key="2">
    <source>
        <dbReference type="EMBL" id="PPQ72708.1"/>
    </source>
</evidence>
<name>A0A409W2N1_9AGAR</name>
<gene>
    <name evidence="2" type="ORF">CVT24_012919</name>
</gene>
<organism evidence="2 3">
    <name type="scientific">Panaeolus cyanescens</name>
    <dbReference type="NCBI Taxonomy" id="181874"/>
    <lineage>
        <taxon>Eukaryota</taxon>
        <taxon>Fungi</taxon>
        <taxon>Dikarya</taxon>
        <taxon>Basidiomycota</taxon>
        <taxon>Agaricomycotina</taxon>
        <taxon>Agaricomycetes</taxon>
        <taxon>Agaricomycetidae</taxon>
        <taxon>Agaricales</taxon>
        <taxon>Agaricineae</taxon>
        <taxon>Galeropsidaceae</taxon>
        <taxon>Panaeolus</taxon>
    </lineage>
</organism>
<evidence type="ECO:0000313" key="3">
    <source>
        <dbReference type="Proteomes" id="UP000284842"/>
    </source>
</evidence>
<proteinExistence type="predicted"/>
<comment type="caution">
    <text evidence="2">The sequence shown here is derived from an EMBL/GenBank/DDBJ whole genome shotgun (WGS) entry which is preliminary data.</text>
</comment>
<dbReference type="Proteomes" id="UP000284842">
    <property type="component" value="Unassembled WGS sequence"/>
</dbReference>
<reference evidence="2 3" key="1">
    <citation type="journal article" date="2018" name="Evol. Lett.">
        <title>Horizontal gene cluster transfer increased hallucinogenic mushroom diversity.</title>
        <authorList>
            <person name="Reynolds H.T."/>
            <person name="Vijayakumar V."/>
            <person name="Gluck-Thaler E."/>
            <person name="Korotkin H.B."/>
            <person name="Matheny P.B."/>
            <person name="Slot J.C."/>
        </authorList>
    </citation>
    <scope>NUCLEOTIDE SEQUENCE [LARGE SCALE GENOMIC DNA]</scope>
    <source>
        <strain evidence="2 3">2629</strain>
    </source>
</reference>